<feature type="signal peptide" evidence="2">
    <location>
        <begin position="1"/>
        <end position="18"/>
    </location>
</feature>
<reference evidence="3 4" key="1">
    <citation type="journal article" date="2015" name="Biotechnol. Biofuels">
        <title>Enhanced degradation of softwood versus hardwood by the white-rot fungus Pycnoporus coccineus.</title>
        <authorList>
            <person name="Couturier M."/>
            <person name="Navarro D."/>
            <person name="Chevret D."/>
            <person name="Henrissat B."/>
            <person name="Piumi F."/>
            <person name="Ruiz-Duenas F.J."/>
            <person name="Martinez A.T."/>
            <person name="Grigoriev I.V."/>
            <person name="Riley R."/>
            <person name="Lipzen A."/>
            <person name="Berrin J.G."/>
            <person name="Master E.R."/>
            <person name="Rosso M.N."/>
        </authorList>
    </citation>
    <scope>NUCLEOTIDE SEQUENCE [LARGE SCALE GENOMIC DNA]</scope>
    <source>
        <strain evidence="3 4">BRFM310</strain>
    </source>
</reference>
<feature type="compositionally biased region" description="Polar residues" evidence="1">
    <location>
        <begin position="122"/>
        <end position="133"/>
    </location>
</feature>
<dbReference type="Proteomes" id="UP000193067">
    <property type="component" value="Unassembled WGS sequence"/>
</dbReference>
<keyword evidence="4" id="KW-1185">Reference proteome</keyword>
<feature type="compositionally biased region" description="Basic and acidic residues" evidence="1">
    <location>
        <begin position="105"/>
        <end position="116"/>
    </location>
</feature>
<dbReference type="OrthoDB" id="10056939at2759"/>
<sequence>MPGMLASGHLLIVTAISTGPGSTPGPSLYGGVQRISGHSADRSLASCHGLPQNGGVKTEHDWTFPSASSTASPDFAMSSAPPSGAKWTPSCTSSQSPGGHVLTPGHDDQTSYRFPEHAASPGPQSRSGCSTPQ</sequence>
<proteinExistence type="predicted"/>
<evidence type="ECO:0000313" key="4">
    <source>
        <dbReference type="Proteomes" id="UP000193067"/>
    </source>
</evidence>
<name>A0A1Y2IAK2_TRAC3</name>
<gene>
    <name evidence="3" type="ORF">PYCCODRAFT_1428495</name>
</gene>
<feature type="region of interest" description="Disordered" evidence="1">
    <location>
        <begin position="43"/>
        <end position="133"/>
    </location>
</feature>
<protein>
    <submittedName>
        <fullName evidence="3">Uncharacterized protein</fullName>
    </submittedName>
</protein>
<dbReference type="AlphaFoldDB" id="A0A1Y2IAK2"/>
<keyword evidence="2" id="KW-0732">Signal</keyword>
<evidence type="ECO:0000256" key="2">
    <source>
        <dbReference type="SAM" id="SignalP"/>
    </source>
</evidence>
<evidence type="ECO:0000256" key="1">
    <source>
        <dbReference type="SAM" id="MobiDB-lite"/>
    </source>
</evidence>
<accession>A0A1Y2IAK2</accession>
<feature type="chain" id="PRO_5013254497" evidence="2">
    <location>
        <begin position="19"/>
        <end position="133"/>
    </location>
</feature>
<dbReference type="EMBL" id="KZ084151">
    <property type="protein sequence ID" value="OSC97462.1"/>
    <property type="molecule type" value="Genomic_DNA"/>
</dbReference>
<organism evidence="3 4">
    <name type="scientific">Trametes coccinea (strain BRFM310)</name>
    <name type="common">Pycnoporus coccineus</name>
    <dbReference type="NCBI Taxonomy" id="1353009"/>
    <lineage>
        <taxon>Eukaryota</taxon>
        <taxon>Fungi</taxon>
        <taxon>Dikarya</taxon>
        <taxon>Basidiomycota</taxon>
        <taxon>Agaricomycotina</taxon>
        <taxon>Agaricomycetes</taxon>
        <taxon>Polyporales</taxon>
        <taxon>Polyporaceae</taxon>
        <taxon>Trametes</taxon>
    </lineage>
</organism>
<evidence type="ECO:0000313" key="3">
    <source>
        <dbReference type="EMBL" id="OSC97462.1"/>
    </source>
</evidence>